<dbReference type="GO" id="GO:0016020">
    <property type="term" value="C:membrane"/>
    <property type="evidence" value="ECO:0007669"/>
    <property type="project" value="TreeGrafter"/>
</dbReference>
<dbReference type="InterPro" id="IPR008271">
    <property type="entry name" value="Ser/Thr_kinase_AS"/>
</dbReference>
<dbReference type="GO" id="GO:0004674">
    <property type="term" value="F:protein serine/threonine kinase activity"/>
    <property type="evidence" value="ECO:0007669"/>
    <property type="project" value="InterPro"/>
</dbReference>
<dbReference type="Pfam" id="PF00069">
    <property type="entry name" value="Pkinase"/>
    <property type="match status" value="1"/>
</dbReference>
<dbReference type="PROSITE" id="PS00108">
    <property type="entry name" value="PROTEIN_KINASE_ST"/>
    <property type="match status" value="1"/>
</dbReference>
<evidence type="ECO:0000256" key="5">
    <source>
        <dbReference type="PROSITE-ProRule" id="PRU10141"/>
    </source>
</evidence>
<reference evidence="7" key="1">
    <citation type="submission" date="2024-01" db="EMBL/GenBank/DDBJ databases">
        <authorList>
            <person name="Webb A."/>
        </authorList>
    </citation>
    <scope>NUCLEOTIDE SEQUENCE</scope>
    <source>
        <strain evidence="7">Pm1</strain>
    </source>
</reference>
<dbReference type="PROSITE" id="PS50011">
    <property type="entry name" value="PROTEIN_KINASE_DOM"/>
    <property type="match status" value="1"/>
</dbReference>
<feature type="binding site" evidence="5">
    <location>
        <position position="49"/>
    </location>
    <ligand>
        <name>ATP</name>
        <dbReference type="ChEBI" id="CHEBI:30616"/>
    </ligand>
</feature>
<name>A0AAV1UYR0_9STRA</name>
<dbReference type="PANTHER" id="PTHR24348">
    <property type="entry name" value="SERINE/THREONINE-PROTEIN KINASE UNC-51-RELATED"/>
    <property type="match status" value="1"/>
</dbReference>
<dbReference type="EMBL" id="CAKLBY020000229">
    <property type="protein sequence ID" value="CAK7938264.1"/>
    <property type="molecule type" value="Genomic_DNA"/>
</dbReference>
<gene>
    <name evidence="7" type="ORF">PM001_LOCUS23414</name>
</gene>
<dbReference type="SUPFAM" id="SSF56112">
    <property type="entry name" value="Protein kinase-like (PK-like)"/>
    <property type="match status" value="1"/>
</dbReference>
<dbReference type="Pfam" id="PF10377">
    <property type="entry name" value="ATG11"/>
    <property type="match status" value="2"/>
</dbReference>
<organism evidence="7 8">
    <name type="scientific">Peronospora matthiolae</name>
    <dbReference type="NCBI Taxonomy" id="2874970"/>
    <lineage>
        <taxon>Eukaryota</taxon>
        <taxon>Sar</taxon>
        <taxon>Stramenopiles</taxon>
        <taxon>Oomycota</taxon>
        <taxon>Peronosporomycetes</taxon>
        <taxon>Peronosporales</taxon>
        <taxon>Peronosporaceae</taxon>
        <taxon>Peronospora</taxon>
    </lineage>
</organism>
<accession>A0AAV1UYR0</accession>
<keyword evidence="3" id="KW-0418">Kinase</keyword>
<sequence>MRSVNGQTITVCGNIFRLEETIGRGSYGTVHKAINLSSGAAVAVKMIGKDKLRRPNERQSIEKEIETMRVAVEQFENGHPHIVRLLCTKESQHHIFIVQEYCAGGDIAQLMKANNGLVEEQARLYMSQLASGLQFLRSQNVVHRDLKPANLLLSSRNVATVKLKIADFGFARELGSEMMAESVVGSPLYMAPELLEYKSYDAKADLWSVGIILFEMIANEHPFLVVDKCHATNHLALRRNIYRYFEHYGRVRFPKRVSVSPECEQLVEALLRVDPRKRMSFEDFFRAPFLLLSVSSDAATLAHHVDLNSSETKQPLVAEKQPEYEDWATFSDEYVMVENEYEDIGREILGGQDLKVDLDEKAATHRIKEHASTVDADVAVVDGSVEIRDVVIDTSSPSHGEVSLESVHTPAQTELEGDTQMPAREVLPATKSDNWLVDERRQWITDDNRLEELLGICYKSFSCGSVALFVPTPFGDYIAFHEGCPHYYLSDESVAASKKDDRNPPYVLGHIVYIEDHETTGNSSPYCLREGTKYHVVSVTPLATSSHDANGSVGTVENLSASGELPPSQVLTGRTVANDVDENSVQEFVSEPASAASTPVPVEHQRISFRSFQISSLALFFLKGGKLPYVAFNEGAPNYYLANESIQAAILGVGGDRTPPAYICGEIIFIDTFQATEDFNPYRLSYGTRFHVVTVANPKRT</sequence>
<keyword evidence="1" id="KW-0808">Transferase</keyword>
<dbReference type="InterPro" id="IPR017441">
    <property type="entry name" value="Protein_kinase_ATP_BS"/>
</dbReference>
<dbReference type="InterPro" id="IPR045269">
    <property type="entry name" value="Atg1-like"/>
</dbReference>
<feature type="domain" description="Protein kinase" evidence="6">
    <location>
        <begin position="16"/>
        <end position="290"/>
    </location>
</feature>
<dbReference type="InterPro" id="IPR000719">
    <property type="entry name" value="Prot_kinase_dom"/>
</dbReference>
<keyword evidence="4 5" id="KW-0067">ATP-binding</keyword>
<dbReference type="GO" id="GO:0000045">
    <property type="term" value="P:autophagosome assembly"/>
    <property type="evidence" value="ECO:0007669"/>
    <property type="project" value="TreeGrafter"/>
</dbReference>
<evidence type="ECO:0000256" key="3">
    <source>
        <dbReference type="ARBA" id="ARBA00022777"/>
    </source>
</evidence>
<keyword evidence="2 5" id="KW-0547">Nucleotide-binding</keyword>
<evidence type="ECO:0000259" key="6">
    <source>
        <dbReference type="PROSITE" id="PS50011"/>
    </source>
</evidence>
<evidence type="ECO:0000256" key="4">
    <source>
        <dbReference type="ARBA" id="ARBA00022840"/>
    </source>
</evidence>
<evidence type="ECO:0000313" key="8">
    <source>
        <dbReference type="Proteomes" id="UP001162060"/>
    </source>
</evidence>
<dbReference type="GO" id="GO:0005829">
    <property type="term" value="C:cytosol"/>
    <property type="evidence" value="ECO:0007669"/>
    <property type="project" value="TreeGrafter"/>
</dbReference>
<dbReference type="InterPro" id="IPR019460">
    <property type="entry name" value="Atg11_C"/>
</dbReference>
<proteinExistence type="predicted"/>
<evidence type="ECO:0000313" key="7">
    <source>
        <dbReference type="EMBL" id="CAK7938264.1"/>
    </source>
</evidence>
<dbReference type="PANTHER" id="PTHR24348:SF22">
    <property type="entry name" value="NON-SPECIFIC SERINE_THREONINE PROTEIN KINASE"/>
    <property type="match status" value="1"/>
</dbReference>
<dbReference type="Gene3D" id="1.10.510.10">
    <property type="entry name" value="Transferase(Phosphotransferase) domain 1"/>
    <property type="match status" value="1"/>
</dbReference>
<dbReference type="SMART" id="SM00220">
    <property type="entry name" value="S_TKc"/>
    <property type="match status" value="1"/>
</dbReference>
<comment type="caution">
    <text evidence="7">The sequence shown here is derived from an EMBL/GenBank/DDBJ whole genome shotgun (WGS) entry which is preliminary data.</text>
</comment>
<dbReference type="GO" id="GO:0005524">
    <property type="term" value="F:ATP binding"/>
    <property type="evidence" value="ECO:0007669"/>
    <property type="project" value="UniProtKB-UniRule"/>
</dbReference>
<dbReference type="FunFam" id="1.10.510.10:FF:000820">
    <property type="entry name" value="ULK/ULK protein kinase, variant 1"/>
    <property type="match status" value="1"/>
</dbReference>
<dbReference type="PROSITE" id="PS00107">
    <property type="entry name" value="PROTEIN_KINASE_ATP"/>
    <property type="match status" value="1"/>
</dbReference>
<dbReference type="GO" id="GO:0010506">
    <property type="term" value="P:regulation of autophagy"/>
    <property type="evidence" value="ECO:0007669"/>
    <property type="project" value="InterPro"/>
</dbReference>
<dbReference type="AlphaFoldDB" id="A0AAV1UYR0"/>
<dbReference type="InterPro" id="IPR011009">
    <property type="entry name" value="Kinase-like_dom_sf"/>
</dbReference>
<evidence type="ECO:0000256" key="2">
    <source>
        <dbReference type="ARBA" id="ARBA00022741"/>
    </source>
</evidence>
<dbReference type="GO" id="GO:0005776">
    <property type="term" value="C:autophagosome"/>
    <property type="evidence" value="ECO:0007669"/>
    <property type="project" value="TreeGrafter"/>
</dbReference>
<dbReference type="GO" id="GO:0000407">
    <property type="term" value="C:phagophore assembly site"/>
    <property type="evidence" value="ECO:0007669"/>
    <property type="project" value="TreeGrafter"/>
</dbReference>
<protein>
    <recommendedName>
        <fullName evidence="6">Protein kinase domain-containing protein</fullName>
    </recommendedName>
</protein>
<dbReference type="Proteomes" id="UP001162060">
    <property type="component" value="Unassembled WGS sequence"/>
</dbReference>
<evidence type="ECO:0000256" key="1">
    <source>
        <dbReference type="ARBA" id="ARBA00022679"/>
    </source>
</evidence>